<protein>
    <submittedName>
        <fullName evidence="1">Addiction module antidote protein</fullName>
    </submittedName>
</protein>
<dbReference type="RefSeq" id="WP_234189847.1">
    <property type="nucleotide sequence ID" value="NZ_JAUQOM010000042.1"/>
</dbReference>
<gene>
    <name evidence="1" type="ORF">Q4610_21260</name>
</gene>
<dbReference type="EMBL" id="JAUQOM010000042">
    <property type="protein sequence ID" value="MDO7837564.1"/>
    <property type="molecule type" value="Genomic_DNA"/>
</dbReference>
<organism evidence="1 2">
    <name type="scientific">Sphingobium cyanobacteriorum</name>
    <dbReference type="NCBI Taxonomy" id="3063954"/>
    <lineage>
        <taxon>Bacteria</taxon>
        <taxon>Pseudomonadati</taxon>
        <taxon>Pseudomonadota</taxon>
        <taxon>Alphaproteobacteria</taxon>
        <taxon>Sphingomonadales</taxon>
        <taxon>Sphingomonadaceae</taxon>
        <taxon>Sphingobium</taxon>
    </lineage>
</organism>
<sequence length="99" mass="10413">MNEKPSTPASIDELLSGETIAAFLDDAFATEDIDKIADALGIAVRAKGVSVIAEQTGLPGERLEASLTKDGYGDLSFTEVVAIVQALGVRLSFEKVGTW</sequence>
<dbReference type="Proteomes" id="UP001176471">
    <property type="component" value="Unassembled WGS sequence"/>
</dbReference>
<dbReference type="NCBIfam" id="TIGR02684">
    <property type="entry name" value="dnstrm_HI1420"/>
    <property type="match status" value="1"/>
</dbReference>
<reference evidence="1" key="1">
    <citation type="submission" date="2023-07" db="EMBL/GenBank/DDBJ databases">
        <title>Bacterial whole genome sequence for Sphingobium sp. HBC34.</title>
        <authorList>
            <person name="Le V."/>
            <person name="Ko S.-R."/>
            <person name="Ahn C.-Y."/>
            <person name="Oh H.-M."/>
        </authorList>
    </citation>
    <scope>NUCLEOTIDE SEQUENCE</scope>
    <source>
        <strain evidence="1">HBC34</strain>
    </source>
</reference>
<keyword evidence="2" id="KW-1185">Reference proteome</keyword>
<name>A0ABT8ZUC6_9SPHN</name>
<comment type="caution">
    <text evidence="1">The sequence shown here is derived from an EMBL/GenBank/DDBJ whole genome shotgun (WGS) entry which is preliminary data.</text>
</comment>
<dbReference type="InterPro" id="IPR014057">
    <property type="entry name" value="HI1420"/>
</dbReference>
<proteinExistence type="predicted"/>
<evidence type="ECO:0000313" key="2">
    <source>
        <dbReference type="Proteomes" id="UP001176471"/>
    </source>
</evidence>
<evidence type="ECO:0000313" key="1">
    <source>
        <dbReference type="EMBL" id="MDO7837564.1"/>
    </source>
</evidence>
<accession>A0ABT8ZUC6</accession>
<dbReference type="Pfam" id="PF21716">
    <property type="entry name" value="dnstrm_HI1420"/>
    <property type="match status" value="1"/>
</dbReference>